<dbReference type="EMBL" id="JBHUOX010000005">
    <property type="protein sequence ID" value="MFD3000448.1"/>
    <property type="molecule type" value="Genomic_DNA"/>
</dbReference>
<evidence type="ECO:0000256" key="1">
    <source>
        <dbReference type="SAM" id="Phobius"/>
    </source>
</evidence>
<dbReference type="NCBIfam" id="NF047864">
    <property type="entry name" value="CBU_0592_membra"/>
    <property type="match status" value="1"/>
</dbReference>
<accession>A0ABW6BTK9</accession>
<comment type="caution">
    <text evidence="3">The sequence shown here is derived from an EMBL/GenBank/DDBJ whole genome shotgun (WGS) entry which is preliminary data.</text>
</comment>
<dbReference type="Pfam" id="PF26604">
    <property type="entry name" value="CBU_0592"/>
    <property type="match status" value="1"/>
</dbReference>
<feature type="domain" description="CBU-0592-like" evidence="2">
    <location>
        <begin position="11"/>
        <end position="82"/>
    </location>
</feature>
<dbReference type="Proteomes" id="UP001597641">
    <property type="component" value="Unassembled WGS sequence"/>
</dbReference>
<evidence type="ECO:0000259" key="2">
    <source>
        <dbReference type="Pfam" id="PF26604"/>
    </source>
</evidence>
<gene>
    <name evidence="3" type="ORF">ACFS7Z_08765</name>
</gene>
<sequence length="86" mass="9654">MVSQRKYVWEGIGWVGALFSLLAFSLNSFGVISSQSVEYLGMNIAGCFFMILYAVSKKAHASWVLNTIFLLMAVIALVRVYMMQAY</sequence>
<evidence type="ECO:0000313" key="3">
    <source>
        <dbReference type="EMBL" id="MFD3000448.1"/>
    </source>
</evidence>
<feature type="transmembrane region" description="Helical" evidence="1">
    <location>
        <begin position="12"/>
        <end position="33"/>
    </location>
</feature>
<proteinExistence type="predicted"/>
<reference evidence="4" key="1">
    <citation type="journal article" date="2019" name="Int. J. Syst. Evol. Microbiol.">
        <title>The Global Catalogue of Microorganisms (GCM) 10K type strain sequencing project: providing services to taxonomists for standard genome sequencing and annotation.</title>
        <authorList>
            <consortium name="The Broad Institute Genomics Platform"/>
            <consortium name="The Broad Institute Genome Sequencing Center for Infectious Disease"/>
            <person name="Wu L."/>
            <person name="Ma J."/>
        </authorList>
    </citation>
    <scope>NUCLEOTIDE SEQUENCE [LARGE SCALE GENOMIC DNA]</scope>
    <source>
        <strain evidence="4">KCTC 23984</strain>
    </source>
</reference>
<protein>
    <recommendedName>
        <fullName evidence="2">CBU-0592-like domain-containing protein</fullName>
    </recommendedName>
</protein>
<name>A0ABW6BTK9_9BACT</name>
<evidence type="ECO:0000313" key="4">
    <source>
        <dbReference type="Proteomes" id="UP001597641"/>
    </source>
</evidence>
<feature type="transmembrane region" description="Helical" evidence="1">
    <location>
        <begin position="63"/>
        <end position="82"/>
    </location>
</feature>
<keyword evidence="1" id="KW-0472">Membrane</keyword>
<dbReference type="InterPro" id="IPR058058">
    <property type="entry name" value="CBU_0592-like"/>
</dbReference>
<dbReference type="RefSeq" id="WP_377483469.1">
    <property type="nucleotide sequence ID" value="NZ_JBHUOX010000005.1"/>
</dbReference>
<organism evidence="3 4">
    <name type="scientific">Pontibacter toksunensis</name>
    <dbReference type="NCBI Taxonomy" id="1332631"/>
    <lineage>
        <taxon>Bacteria</taxon>
        <taxon>Pseudomonadati</taxon>
        <taxon>Bacteroidota</taxon>
        <taxon>Cytophagia</taxon>
        <taxon>Cytophagales</taxon>
        <taxon>Hymenobacteraceae</taxon>
        <taxon>Pontibacter</taxon>
    </lineage>
</organism>
<keyword evidence="1" id="KW-1133">Transmembrane helix</keyword>
<keyword evidence="4" id="KW-1185">Reference proteome</keyword>
<feature type="transmembrane region" description="Helical" evidence="1">
    <location>
        <begin position="39"/>
        <end position="56"/>
    </location>
</feature>
<keyword evidence="1" id="KW-0812">Transmembrane</keyword>